<proteinExistence type="predicted"/>
<protein>
    <submittedName>
        <fullName evidence="1">Uncharacterized protein</fullName>
    </submittedName>
</protein>
<organism evidence="1 2">
    <name type="scientific">Gossypium darwinii</name>
    <name type="common">Darwin's cotton</name>
    <name type="synonym">Gossypium barbadense var. darwinii</name>
    <dbReference type="NCBI Taxonomy" id="34276"/>
    <lineage>
        <taxon>Eukaryota</taxon>
        <taxon>Viridiplantae</taxon>
        <taxon>Streptophyta</taxon>
        <taxon>Embryophyta</taxon>
        <taxon>Tracheophyta</taxon>
        <taxon>Spermatophyta</taxon>
        <taxon>Magnoliopsida</taxon>
        <taxon>eudicotyledons</taxon>
        <taxon>Gunneridae</taxon>
        <taxon>Pentapetalae</taxon>
        <taxon>rosids</taxon>
        <taxon>malvids</taxon>
        <taxon>Malvales</taxon>
        <taxon>Malvaceae</taxon>
        <taxon>Malvoideae</taxon>
        <taxon>Gossypium</taxon>
    </lineage>
</organism>
<name>A0A5D2BDJ0_GOSDA</name>
<keyword evidence="2" id="KW-1185">Reference proteome</keyword>
<accession>A0A5D2BDJ0</accession>
<dbReference type="Proteomes" id="UP000323506">
    <property type="component" value="Chromosome D09"/>
</dbReference>
<dbReference type="AlphaFoldDB" id="A0A5D2BDJ0"/>
<evidence type="ECO:0000313" key="1">
    <source>
        <dbReference type="EMBL" id="TYG55207.1"/>
    </source>
</evidence>
<dbReference type="EMBL" id="CM017709">
    <property type="protein sequence ID" value="TYG55207.1"/>
    <property type="molecule type" value="Genomic_DNA"/>
</dbReference>
<sequence>MSTMCTALNDILMMCLGSFPKARREMLIICWRDSLRKLAMQLEMLPSRSAREMLLWRECRHMFIRKGKFSMNW</sequence>
<evidence type="ECO:0000313" key="2">
    <source>
        <dbReference type="Proteomes" id="UP000323506"/>
    </source>
</evidence>
<gene>
    <name evidence="1" type="ORF">ES288_D09G253600v1</name>
</gene>
<reference evidence="1 2" key="1">
    <citation type="submission" date="2019-06" db="EMBL/GenBank/DDBJ databases">
        <title>WGS assembly of Gossypium darwinii.</title>
        <authorList>
            <person name="Chen Z.J."/>
            <person name="Sreedasyam A."/>
            <person name="Ando A."/>
            <person name="Song Q."/>
            <person name="De L."/>
            <person name="Hulse-Kemp A."/>
            <person name="Ding M."/>
            <person name="Ye W."/>
            <person name="Kirkbride R."/>
            <person name="Jenkins J."/>
            <person name="Plott C."/>
            <person name="Lovell J."/>
            <person name="Lin Y.-M."/>
            <person name="Vaughn R."/>
            <person name="Liu B."/>
            <person name="Li W."/>
            <person name="Simpson S."/>
            <person name="Scheffler B."/>
            <person name="Saski C."/>
            <person name="Grover C."/>
            <person name="Hu G."/>
            <person name="Conover J."/>
            <person name="Carlson J."/>
            <person name="Shu S."/>
            <person name="Boston L."/>
            <person name="Williams M."/>
            <person name="Peterson D."/>
            <person name="Mcgee K."/>
            <person name="Jones D."/>
            <person name="Wendel J."/>
            <person name="Stelly D."/>
            <person name="Grimwood J."/>
            <person name="Schmutz J."/>
        </authorList>
    </citation>
    <scope>NUCLEOTIDE SEQUENCE [LARGE SCALE GENOMIC DNA]</scope>
    <source>
        <strain evidence="1">1808015.09</strain>
    </source>
</reference>
<dbReference type="EMBL" id="CM017709">
    <property type="protein sequence ID" value="TYG55208.1"/>
    <property type="molecule type" value="Genomic_DNA"/>
</dbReference>